<dbReference type="PROSITE" id="PS51379">
    <property type="entry name" value="4FE4S_FER_2"/>
    <property type="match status" value="1"/>
</dbReference>
<dbReference type="InterPro" id="IPR036812">
    <property type="entry name" value="NAD(P)_OxRdtase_dom_sf"/>
</dbReference>
<gene>
    <name evidence="2" type="ORF">SDC9_193590</name>
</gene>
<dbReference type="AlphaFoldDB" id="A0A645I3Z7"/>
<dbReference type="PROSITE" id="PS00198">
    <property type="entry name" value="4FE4S_FER_1"/>
    <property type="match status" value="1"/>
</dbReference>
<evidence type="ECO:0000313" key="2">
    <source>
        <dbReference type="EMBL" id="MPN46011.1"/>
    </source>
</evidence>
<comment type="caution">
    <text evidence="2">The sequence shown here is derived from an EMBL/GenBank/DDBJ whole genome shotgun (WGS) entry which is preliminary data.</text>
</comment>
<dbReference type="InterPro" id="IPR017896">
    <property type="entry name" value="4Fe4S_Fe-S-bd"/>
</dbReference>
<dbReference type="GO" id="GO:0051536">
    <property type="term" value="F:iron-sulfur cluster binding"/>
    <property type="evidence" value="ECO:0007669"/>
    <property type="project" value="InterPro"/>
</dbReference>
<dbReference type="EMBL" id="VSSQ01106309">
    <property type="protein sequence ID" value="MPN46011.1"/>
    <property type="molecule type" value="Genomic_DNA"/>
</dbReference>
<dbReference type="InterPro" id="IPR009051">
    <property type="entry name" value="Helical_ferredxn"/>
</dbReference>
<reference evidence="2" key="1">
    <citation type="submission" date="2019-08" db="EMBL/GenBank/DDBJ databases">
        <authorList>
            <person name="Kucharzyk K."/>
            <person name="Murdoch R.W."/>
            <person name="Higgins S."/>
            <person name="Loffler F."/>
        </authorList>
    </citation>
    <scope>NUCLEOTIDE SEQUENCE</scope>
</reference>
<dbReference type="InterPro" id="IPR017900">
    <property type="entry name" value="4Fe4S_Fe_S_CS"/>
</dbReference>
<name>A0A645I3Z7_9ZZZZ</name>
<organism evidence="2">
    <name type="scientific">bioreactor metagenome</name>
    <dbReference type="NCBI Taxonomy" id="1076179"/>
    <lineage>
        <taxon>unclassified sequences</taxon>
        <taxon>metagenomes</taxon>
        <taxon>ecological metagenomes</taxon>
    </lineage>
</organism>
<evidence type="ECO:0000259" key="1">
    <source>
        <dbReference type="PROSITE" id="PS51379"/>
    </source>
</evidence>
<dbReference type="Gene3D" id="1.10.1060.10">
    <property type="entry name" value="Alpha-helical ferredoxin"/>
    <property type="match status" value="1"/>
</dbReference>
<dbReference type="SUPFAM" id="SSF46548">
    <property type="entry name" value="alpha-helical ferredoxin"/>
    <property type="match status" value="1"/>
</dbReference>
<dbReference type="Gene3D" id="3.20.20.100">
    <property type="entry name" value="NADP-dependent oxidoreductase domain"/>
    <property type="match status" value="1"/>
</dbReference>
<protein>
    <recommendedName>
        <fullName evidence="1">4Fe-4S ferredoxin-type domain-containing protein</fullName>
    </recommendedName>
</protein>
<sequence>MTPLKGGSLVTLSPAARQVFEKADPNVSIASWGLRFAASPPNVAVVLSGMSDISQMRDNIKTFSPFKPLTDAERRVIASALRVYRNADLIPCTGCRYCMPCPVGVEIPDNLAIYNQFKETGDRAAAKNAYDALPEEQRASECVQCGACKKKCPQKIDIPALMPVIADAFK</sequence>
<feature type="domain" description="4Fe-4S ferredoxin-type" evidence="1">
    <location>
        <begin position="133"/>
        <end position="161"/>
    </location>
</feature>
<proteinExistence type="predicted"/>
<accession>A0A645I3Z7</accession>
<dbReference type="Pfam" id="PF13187">
    <property type="entry name" value="Fer4_9"/>
    <property type="match status" value="1"/>
</dbReference>
<dbReference type="SUPFAM" id="SSF51430">
    <property type="entry name" value="NAD(P)-linked oxidoreductase"/>
    <property type="match status" value="1"/>
</dbReference>